<keyword evidence="6 7" id="KW-0275">Fatty acid biosynthesis</keyword>
<name>A0ABS8HTI4_9FIRM</name>
<evidence type="ECO:0000256" key="4">
    <source>
        <dbReference type="ARBA" id="ARBA00022832"/>
    </source>
</evidence>
<feature type="modified residue" description="O-(pantetheine 4'-phosphoryl)serine" evidence="7">
    <location>
        <position position="36"/>
    </location>
</feature>
<dbReference type="Pfam" id="PF00550">
    <property type="entry name" value="PP-binding"/>
    <property type="match status" value="1"/>
</dbReference>
<evidence type="ECO:0000256" key="5">
    <source>
        <dbReference type="ARBA" id="ARBA00023098"/>
    </source>
</evidence>
<keyword evidence="1 7" id="KW-0596">Phosphopantetheine</keyword>
<keyword evidence="3 7" id="KW-0597">Phosphoprotein</keyword>
<reference evidence="9" key="1">
    <citation type="submission" date="2021-11" db="EMBL/GenBank/DDBJ databases">
        <title>Description of a new species Pelosinus isolated from the bottom sediments of Lake Baikal.</title>
        <authorList>
            <person name="Zakharyuk A."/>
        </authorList>
    </citation>
    <scope>NUCLEOTIDE SEQUENCE</scope>
    <source>
        <strain evidence="9">Bkl1</strain>
    </source>
</reference>
<dbReference type="HAMAP" id="MF_01217">
    <property type="entry name" value="Acyl_carrier"/>
    <property type="match status" value="1"/>
</dbReference>
<sequence>MNIDNEVRKIVAQIIEVDESVLDPDASFMEDLGIDSLRALEILAAVENQYSITIEPERLREMTTLNKVIAITKEYLD</sequence>
<evidence type="ECO:0000313" key="9">
    <source>
        <dbReference type="EMBL" id="MCC5466501.1"/>
    </source>
</evidence>
<evidence type="ECO:0000256" key="6">
    <source>
        <dbReference type="ARBA" id="ARBA00023160"/>
    </source>
</evidence>
<accession>A0ABS8HTI4</accession>
<evidence type="ECO:0000256" key="3">
    <source>
        <dbReference type="ARBA" id="ARBA00022553"/>
    </source>
</evidence>
<comment type="function">
    <text evidence="7">Carrier of the growing fatty acid chain in fatty acid biosynthesis.</text>
</comment>
<protein>
    <recommendedName>
        <fullName evidence="7">Acyl carrier protein</fullName>
        <shortName evidence="7">ACP</shortName>
    </recommendedName>
</protein>
<dbReference type="PROSITE" id="PS00012">
    <property type="entry name" value="PHOSPHOPANTETHEINE"/>
    <property type="match status" value="1"/>
</dbReference>
<dbReference type="Proteomes" id="UP001165492">
    <property type="component" value="Unassembled WGS sequence"/>
</dbReference>
<dbReference type="InterPro" id="IPR036736">
    <property type="entry name" value="ACP-like_sf"/>
</dbReference>
<evidence type="ECO:0000256" key="1">
    <source>
        <dbReference type="ARBA" id="ARBA00022450"/>
    </source>
</evidence>
<comment type="caution">
    <text evidence="9">The sequence shown here is derived from an EMBL/GenBank/DDBJ whole genome shotgun (WGS) entry which is preliminary data.</text>
</comment>
<evidence type="ECO:0000313" key="10">
    <source>
        <dbReference type="Proteomes" id="UP001165492"/>
    </source>
</evidence>
<organism evidence="9 10">
    <name type="scientific">Pelosinus baikalensis</name>
    <dbReference type="NCBI Taxonomy" id="2892015"/>
    <lineage>
        <taxon>Bacteria</taxon>
        <taxon>Bacillati</taxon>
        <taxon>Bacillota</taxon>
        <taxon>Negativicutes</taxon>
        <taxon>Selenomonadales</taxon>
        <taxon>Sporomusaceae</taxon>
        <taxon>Pelosinus</taxon>
    </lineage>
</organism>
<evidence type="ECO:0000259" key="8">
    <source>
        <dbReference type="PROSITE" id="PS50075"/>
    </source>
</evidence>
<keyword evidence="4 7" id="KW-0276">Fatty acid metabolism</keyword>
<keyword evidence="5 7" id="KW-0443">Lipid metabolism</keyword>
<dbReference type="InterPro" id="IPR006162">
    <property type="entry name" value="Ppantetheine_attach_site"/>
</dbReference>
<comment type="PTM">
    <text evidence="7">4'-phosphopantetheine is transferred from CoA to a specific serine of apo-ACP by AcpS. This modification is essential for activity because fatty acids are bound in thioester linkage to the sulfhydryl of the prosthetic group.</text>
</comment>
<dbReference type="PANTHER" id="PTHR20863:SF76">
    <property type="entry name" value="CARRIER DOMAIN-CONTAINING PROTEIN"/>
    <property type="match status" value="1"/>
</dbReference>
<dbReference type="PROSITE" id="PS50075">
    <property type="entry name" value="CARRIER"/>
    <property type="match status" value="1"/>
</dbReference>
<dbReference type="InterPro" id="IPR003231">
    <property type="entry name" value="ACP"/>
</dbReference>
<dbReference type="PANTHER" id="PTHR20863">
    <property type="entry name" value="ACYL CARRIER PROTEIN"/>
    <property type="match status" value="1"/>
</dbReference>
<dbReference type="EMBL" id="JAJHJB010000019">
    <property type="protein sequence ID" value="MCC5466501.1"/>
    <property type="molecule type" value="Genomic_DNA"/>
</dbReference>
<evidence type="ECO:0000256" key="2">
    <source>
        <dbReference type="ARBA" id="ARBA00022516"/>
    </source>
</evidence>
<proteinExistence type="inferred from homology"/>
<comment type="similarity">
    <text evidence="7">Belongs to the acyl carrier protein (ACP) family.</text>
</comment>
<comment type="subcellular location">
    <subcellularLocation>
        <location evidence="7">Cytoplasm</location>
    </subcellularLocation>
</comment>
<dbReference type="SUPFAM" id="SSF47336">
    <property type="entry name" value="ACP-like"/>
    <property type="match status" value="1"/>
</dbReference>
<keyword evidence="2 7" id="KW-0444">Lipid biosynthesis</keyword>
<keyword evidence="7" id="KW-0963">Cytoplasm</keyword>
<comment type="pathway">
    <text evidence="7">Lipid metabolism; fatty acid biosynthesis.</text>
</comment>
<evidence type="ECO:0000256" key="7">
    <source>
        <dbReference type="HAMAP-Rule" id="MF_01217"/>
    </source>
</evidence>
<dbReference type="RefSeq" id="WP_229535644.1">
    <property type="nucleotide sequence ID" value="NZ_JAJHJB010000019.1"/>
</dbReference>
<keyword evidence="10" id="KW-1185">Reference proteome</keyword>
<feature type="domain" description="Carrier" evidence="8">
    <location>
        <begin position="1"/>
        <end position="76"/>
    </location>
</feature>
<dbReference type="Gene3D" id="1.10.1200.10">
    <property type="entry name" value="ACP-like"/>
    <property type="match status" value="1"/>
</dbReference>
<gene>
    <name evidence="7" type="primary">acpP</name>
    <name evidence="9" type="ORF">LMF89_14210</name>
</gene>
<dbReference type="InterPro" id="IPR009081">
    <property type="entry name" value="PP-bd_ACP"/>
</dbReference>